<evidence type="ECO:0000313" key="4">
    <source>
        <dbReference type="Proteomes" id="UP000000268"/>
    </source>
</evidence>
<evidence type="ECO:0000313" key="3">
    <source>
        <dbReference type="EMBL" id="ABW29054.1"/>
    </source>
</evidence>
<dbReference type="eggNOG" id="COG1388">
    <property type="taxonomic scope" value="Bacteria"/>
</dbReference>
<gene>
    <name evidence="3" type="ordered locus">AM1_4073</name>
</gene>
<dbReference type="KEGG" id="amr:AM1_4073"/>
<proteinExistence type="predicted"/>
<dbReference type="AlphaFoldDB" id="B0CAI8"/>
<dbReference type="SUPFAM" id="SSF51261">
    <property type="entry name" value="Duplicated hybrid motif"/>
    <property type="match status" value="1"/>
</dbReference>
<dbReference type="HOGENOM" id="CLU_029425_7_1_3"/>
<dbReference type="OrthoDB" id="507840at2"/>
<dbReference type="Gene3D" id="3.10.350.10">
    <property type="entry name" value="LysM domain"/>
    <property type="match status" value="1"/>
</dbReference>
<dbReference type="InterPro" id="IPR018392">
    <property type="entry name" value="LysM"/>
</dbReference>
<keyword evidence="1" id="KW-0732">Signal</keyword>
<dbReference type="SUPFAM" id="SSF54106">
    <property type="entry name" value="LysM domain"/>
    <property type="match status" value="1"/>
</dbReference>
<dbReference type="InterPro" id="IPR050570">
    <property type="entry name" value="Cell_wall_metabolism_enzyme"/>
</dbReference>
<dbReference type="InterPro" id="IPR036779">
    <property type="entry name" value="LysM_dom_sf"/>
</dbReference>
<evidence type="ECO:0000256" key="1">
    <source>
        <dbReference type="ARBA" id="ARBA00022729"/>
    </source>
</evidence>
<dbReference type="InterPro" id="IPR011055">
    <property type="entry name" value="Dup_hybrid_motif"/>
</dbReference>
<name>B0CAI8_ACAM1</name>
<dbReference type="EMBL" id="CP000828">
    <property type="protein sequence ID" value="ABW29054.1"/>
    <property type="molecule type" value="Genomic_DNA"/>
</dbReference>
<dbReference type="Proteomes" id="UP000000268">
    <property type="component" value="Chromosome"/>
</dbReference>
<protein>
    <submittedName>
        <fullName evidence="3">Peptidase, M23 family, putative</fullName>
    </submittedName>
</protein>
<dbReference type="eggNOG" id="COG0739">
    <property type="taxonomic scope" value="Bacteria"/>
</dbReference>
<reference evidence="3 4" key="1">
    <citation type="journal article" date="2008" name="Proc. Natl. Acad. Sci. U.S.A.">
        <title>Niche adaptation and genome expansion in the chlorophyll d-producing cyanobacterium Acaryochloris marina.</title>
        <authorList>
            <person name="Swingley W.D."/>
            <person name="Chen M."/>
            <person name="Cheung P.C."/>
            <person name="Conrad A.L."/>
            <person name="Dejesa L.C."/>
            <person name="Hao J."/>
            <person name="Honchak B.M."/>
            <person name="Karbach L.E."/>
            <person name="Kurdoglu A."/>
            <person name="Lahiri S."/>
            <person name="Mastrian S.D."/>
            <person name="Miyashita H."/>
            <person name="Page L."/>
            <person name="Ramakrishna P."/>
            <person name="Satoh S."/>
            <person name="Sattley W.M."/>
            <person name="Shimada Y."/>
            <person name="Taylor H.L."/>
            <person name="Tomo T."/>
            <person name="Tsuchiya T."/>
            <person name="Wang Z.T."/>
            <person name="Raymond J."/>
            <person name="Mimuro M."/>
            <person name="Blankenship R.E."/>
            <person name="Touchman J.W."/>
        </authorList>
    </citation>
    <scope>NUCLEOTIDE SEQUENCE [LARGE SCALE GENOMIC DNA]</scope>
    <source>
        <strain evidence="4">MBIC 11017</strain>
    </source>
</reference>
<accession>B0CAI8</accession>
<keyword evidence="4" id="KW-1185">Reference proteome</keyword>
<evidence type="ECO:0000259" key="2">
    <source>
        <dbReference type="PROSITE" id="PS51782"/>
    </source>
</evidence>
<dbReference type="SMART" id="SM00257">
    <property type="entry name" value="LysM"/>
    <property type="match status" value="1"/>
</dbReference>
<dbReference type="InterPro" id="IPR016047">
    <property type="entry name" value="M23ase_b-sheet_dom"/>
</dbReference>
<dbReference type="GO" id="GO:0004222">
    <property type="term" value="F:metalloendopeptidase activity"/>
    <property type="evidence" value="ECO:0007669"/>
    <property type="project" value="TreeGrafter"/>
</dbReference>
<dbReference type="PANTHER" id="PTHR21666">
    <property type="entry name" value="PEPTIDASE-RELATED"/>
    <property type="match status" value="1"/>
</dbReference>
<dbReference type="Gene3D" id="2.70.70.10">
    <property type="entry name" value="Glucose Permease (Domain IIA)"/>
    <property type="match status" value="1"/>
</dbReference>
<dbReference type="CDD" id="cd00118">
    <property type="entry name" value="LysM"/>
    <property type="match status" value="1"/>
</dbReference>
<sequence length="304" mass="32881">MAKFNFCHLFAIIPWTLGSVASGHLVAHAQSAPSPSRLCPASVLSRLVRHSVKSGETLTSIAQQYGLSTATLKGMNPKLRQGRARVGMNLVVPPYNGILVAVPTGQTLQAVAKAYRISSEVLFEVNGCQTSPKVAFVPGITWSPSINSRPTGIAPLQSVGNTFQSPRSVTGRDRYPLPQPASILGTYGWRVNPETRKMQFYSGVDLQATPGTPVYAVSSGTVVFAGERGSSGQEVFIRHAQGRQTRYGRLQNLQVKVGQQVQPGHLIGEVTSAPQTALRFEVRYRSSLGWVAHDPQSYLQSLQK</sequence>
<dbReference type="PANTHER" id="PTHR21666:SF289">
    <property type="entry name" value="L-ALA--D-GLU ENDOPEPTIDASE"/>
    <property type="match status" value="1"/>
</dbReference>
<dbReference type="STRING" id="329726.AM1_4073"/>
<dbReference type="Pfam" id="PF01476">
    <property type="entry name" value="LysM"/>
    <property type="match status" value="1"/>
</dbReference>
<dbReference type="Pfam" id="PF01551">
    <property type="entry name" value="Peptidase_M23"/>
    <property type="match status" value="1"/>
</dbReference>
<dbReference type="PROSITE" id="PS51782">
    <property type="entry name" value="LYSM"/>
    <property type="match status" value="1"/>
</dbReference>
<dbReference type="CDD" id="cd12797">
    <property type="entry name" value="M23_peptidase"/>
    <property type="match status" value="1"/>
</dbReference>
<feature type="domain" description="LysM" evidence="2">
    <location>
        <begin position="48"/>
        <end position="92"/>
    </location>
</feature>
<organism evidence="3 4">
    <name type="scientific">Acaryochloris marina (strain MBIC 11017)</name>
    <dbReference type="NCBI Taxonomy" id="329726"/>
    <lineage>
        <taxon>Bacteria</taxon>
        <taxon>Bacillati</taxon>
        <taxon>Cyanobacteriota</taxon>
        <taxon>Cyanophyceae</taxon>
        <taxon>Acaryochloridales</taxon>
        <taxon>Acaryochloridaceae</taxon>
        <taxon>Acaryochloris</taxon>
    </lineage>
</organism>
<dbReference type="RefSeq" id="WP_012164403.1">
    <property type="nucleotide sequence ID" value="NC_009925.1"/>
</dbReference>